<keyword evidence="10" id="KW-1185">Reference proteome</keyword>
<evidence type="ECO:0000259" key="8">
    <source>
        <dbReference type="PROSITE" id="PS50850"/>
    </source>
</evidence>
<comment type="subcellular location">
    <subcellularLocation>
        <location evidence="1">Endomembrane system</location>
        <topology evidence="1">Multi-pass membrane protein</topology>
    </subcellularLocation>
</comment>
<comment type="similarity">
    <text evidence="2">Belongs to the major facilitator superfamily.</text>
</comment>
<protein>
    <submittedName>
        <fullName evidence="9">ZYRO0G21890p</fullName>
    </submittedName>
</protein>
<reference evidence="9 10" key="1">
    <citation type="journal article" date="2009" name="Genome Res.">
        <title>Comparative genomics of protoploid Saccharomycetaceae.</title>
        <authorList>
            <consortium name="The Genolevures Consortium"/>
            <person name="Souciet J.-L."/>
            <person name="Dujon B."/>
            <person name="Gaillardin C."/>
            <person name="Johnston M."/>
            <person name="Baret P.V."/>
            <person name="Cliften P."/>
            <person name="Sherman D.J."/>
            <person name="Weissenbach J."/>
            <person name="Westhof E."/>
            <person name="Wincker P."/>
            <person name="Jubin C."/>
            <person name="Poulain J."/>
            <person name="Barbe V."/>
            <person name="Segurens B."/>
            <person name="Artiguenave F."/>
            <person name="Anthouard V."/>
            <person name="Vacherie B."/>
            <person name="Val M.-E."/>
            <person name="Fulton R.S."/>
            <person name="Minx P."/>
            <person name="Wilson R."/>
            <person name="Durrens P."/>
            <person name="Jean G."/>
            <person name="Marck C."/>
            <person name="Martin T."/>
            <person name="Nikolski M."/>
            <person name="Rolland T."/>
            <person name="Seret M.-L."/>
            <person name="Casaregola S."/>
            <person name="Despons L."/>
            <person name="Fairhead C."/>
            <person name="Fischer G."/>
            <person name="Lafontaine I."/>
            <person name="Leh V."/>
            <person name="Lemaire M."/>
            <person name="de Montigny J."/>
            <person name="Neuveglise C."/>
            <person name="Thierry A."/>
            <person name="Blanc-Lenfle I."/>
            <person name="Bleykasten C."/>
            <person name="Diffels J."/>
            <person name="Fritsch E."/>
            <person name="Frangeul L."/>
            <person name="Goeffon A."/>
            <person name="Jauniaux N."/>
            <person name="Kachouri-Lafond R."/>
            <person name="Payen C."/>
            <person name="Potier S."/>
            <person name="Pribylova L."/>
            <person name="Ozanne C."/>
            <person name="Richard G.-F."/>
            <person name="Sacerdot C."/>
            <person name="Straub M.-L."/>
            <person name="Talla E."/>
        </authorList>
    </citation>
    <scope>NUCLEOTIDE SEQUENCE [LARGE SCALE GENOMIC DNA]</scope>
    <source>
        <strain evidence="9 10">ATCC 2623 / CBS 732 / BCRC 21506 / NBRC 1130 / NCYC 568 / NRRL Y-229</strain>
    </source>
</reference>
<feature type="transmembrane region" description="Helical" evidence="7">
    <location>
        <begin position="251"/>
        <end position="269"/>
    </location>
</feature>
<dbReference type="InterPro" id="IPR036259">
    <property type="entry name" value="MFS_trans_sf"/>
</dbReference>
<feature type="transmembrane region" description="Helical" evidence="7">
    <location>
        <begin position="476"/>
        <end position="494"/>
    </location>
</feature>
<evidence type="ECO:0000313" key="9">
    <source>
        <dbReference type="EMBL" id="CAR29997.1"/>
    </source>
</evidence>
<keyword evidence="4 7" id="KW-0812">Transmembrane</keyword>
<feature type="transmembrane region" description="Helical" evidence="7">
    <location>
        <begin position="547"/>
        <end position="567"/>
    </location>
</feature>
<dbReference type="AlphaFoldDB" id="C5E1L3"/>
<feature type="transmembrane region" description="Helical" evidence="7">
    <location>
        <begin position="152"/>
        <end position="173"/>
    </location>
</feature>
<dbReference type="InterPro" id="IPR011701">
    <property type="entry name" value="MFS"/>
</dbReference>
<evidence type="ECO:0000256" key="5">
    <source>
        <dbReference type="ARBA" id="ARBA00022989"/>
    </source>
</evidence>
<feature type="transmembrane region" description="Helical" evidence="7">
    <location>
        <begin position="289"/>
        <end position="308"/>
    </location>
</feature>
<evidence type="ECO:0000256" key="4">
    <source>
        <dbReference type="ARBA" id="ARBA00022692"/>
    </source>
</evidence>
<feature type="transmembrane region" description="Helical" evidence="7">
    <location>
        <begin position="358"/>
        <end position="379"/>
    </location>
</feature>
<organism evidence="9 10">
    <name type="scientific">Zygosaccharomyces rouxii (strain ATCC 2623 / CBS 732 / NBRC 1130 / NCYC 568 / NRRL Y-229)</name>
    <dbReference type="NCBI Taxonomy" id="559307"/>
    <lineage>
        <taxon>Eukaryota</taxon>
        <taxon>Fungi</taxon>
        <taxon>Dikarya</taxon>
        <taxon>Ascomycota</taxon>
        <taxon>Saccharomycotina</taxon>
        <taxon>Saccharomycetes</taxon>
        <taxon>Saccharomycetales</taxon>
        <taxon>Saccharomycetaceae</taxon>
        <taxon>Zygosaccharomyces</taxon>
    </lineage>
</organism>
<gene>
    <name evidence="9" type="ordered locus">ZYRO0G21890g</name>
</gene>
<dbReference type="PANTHER" id="PTHR23501:SF191">
    <property type="entry name" value="VACUOLAR BASIC AMINO ACID TRANSPORTER 4"/>
    <property type="match status" value="1"/>
</dbReference>
<feature type="domain" description="Major facilitator superfamily (MFS) profile" evidence="8">
    <location>
        <begin position="62"/>
        <end position="526"/>
    </location>
</feature>
<feature type="transmembrane region" description="Helical" evidence="7">
    <location>
        <begin position="320"/>
        <end position="346"/>
    </location>
</feature>
<dbReference type="InParanoid" id="C5E1L3"/>
<dbReference type="RefSeq" id="XP_002498930.1">
    <property type="nucleotide sequence ID" value="XM_002498885.1"/>
</dbReference>
<keyword evidence="3" id="KW-0813">Transport</keyword>
<dbReference type="PANTHER" id="PTHR23501">
    <property type="entry name" value="MAJOR FACILITATOR SUPERFAMILY"/>
    <property type="match status" value="1"/>
</dbReference>
<dbReference type="Proteomes" id="UP000008536">
    <property type="component" value="Chromosome G"/>
</dbReference>
<evidence type="ECO:0000256" key="6">
    <source>
        <dbReference type="ARBA" id="ARBA00023136"/>
    </source>
</evidence>
<accession>C5E1L3</accession>
<proteinExistence type="inferred from homology"/>
<dbReference type="PROSITE" id="PS50850">
    <property type="entry name" value="MFS"/>
    <property type="match status" value="1"/>
</dbReference>
<dbReference type="GeneID" id="8206766"/>
<evidence type="ECO:0000256" key="1">
    <source>
        <dbReference type="ARBA" id="ARBA00004127"/>
    </source>
</evidence>
<evidence type="ECO:0000256" key="3">
    <source>
        <dbReference type="ARBA" id="ARBA00022448"/>
    </source>
</evidence>
<feature type="transmembrane region" description="Helical" evidence="7">
    <location>
        <begin position="127"/>
        <end position="146"/>
    </location>
</feature>
<dbReference type="EMBL" id="CU928179">
    <property type="protein sequence ID" value="CAR29997.1"/>
    <property type="molecule type" value="Genomic_DNA"/>
</dbReference>
<dbReference type="HOGENOM" id="CLU_000960_22_3_1"/>
<evidence type="ECO:0000313" key="10">
    <source>
        <dbReference type="Proteomes" id="UP000008536"/>
    </source>
</evidence>
<evidence type="ECO:0000256" key="7">
    <source>
        <dbReference type="SAM" id="Phobius"/>
    </source>
</evidence>
<keyword evidence="5 7" id="KW-1133">Transmembrane helix</keyword>
<dbReference type="KEGG" id="zro:ZYRO0G21890g"/>
<evidence type="ECO:0000256" key="2">
    <source>
        <dbReference type="ARBA" id="ARBA00008335"/>
    </source>
</evidence>
<feature type="transmembrane region" description="Helical" evidence="7">
    <location>
        <begin position="391"/>
        <end position="412"/>
    </location>
</feature>
<feature type="transmembrane region" description="Helical" evidence="7">
    <location>
        <begin position="210"/>
        <end position="230"/>
    </location>
</feature>
<name>C5E1L3_ZYGRC</name>
<dbReference type="GO" id="GO:0015174">
    <property type="term" value="F:basic amino acid transmembrane transporter activity"/>
    <property type="evidence" value="ECO:0007669"/>
    <property type="project" value="TreeGrafter"/>
</dbReference>
<sequence length="576" mass="63418">MSTDQETVQNIELTSFDKSGAKVSSQYPLDEESYPYEGEIEVGVAEEEDLEEDLRDSNFSWVLTSIWTNSALAALDGTIVSTTVNDIASQFQQASMVTWVATAYLLTTTAVQPLYGKISDIIGRRKCLLFGEVIFALGVLLCNFANTIPQLAIARAICGIGGSGNSAMGNIMLNDILPLSVRATYWSYGAILASIFQSLGGPIGGLLLKWFGVGGLFTPQIPFCIGSIYLSYKYIHDYKEHARSSWKRIDFGGSICLLVGISSFIFFFSASDNTTIEDDGWSTPKKWSVVLLIVSIIAFAFIENFVAVECIIPRVILEGTLGLMVCIHGLVAVINYTCLFMVPLFLQLNWGVSVSRSGGYIMFIVIFSSAGSLFTSMILNRFSKPTRSSQLFCAASAIFYMSILTIVGYYYMQKAIYYSKPIYGSDTQIPKYDNWSIILGIAILGFCQGSQNVTISIYNVAKVGRKEQASSTSVNLLFRSMGNVLSVSIALNIFTNVLKKKLSIVLNDDLDLLAVLLKDNAFLRSDIMPTERIGPILGAFHDALGTSIVPCKWCVYISLILSLMLFVTEYRQHKDL</sequence>
<feature type="transmembrane region" description="Helical" evidence="7">
    <location>
        <begin position="185"/>
        <end position="204"/>
    </location>
</feature>
<dbReference type="Pfam" id="PF07690">
    <property type="entry name" value="MFS_1"/>
    <property type="match status" value="1"/>
</dbReference>
<dbReference type="SUPFAM" id="SSF103473">
    <property type="entry name" value="MFS general substrate transporter"/>
    <property type="match status" value="1"/>
</dbReference>
<dbReference type="GO" id="GO:0000329">
    <property type="term" value="C:fungal-type vacuole membrane"/>
    <property type="evidence" value="ECO:0007669"/>
    <property type="project" value="TreeGrafter"/>
</dbReference>
<keyword evidence="6 7" id="KW-0472">Membrane</keyword>
<dbReference type="InterPro" id="IPR020846">
    <property type="entry name" value="MFS_dom"/>
</dbReference>
<dbReference type="Gene3D" id="1.20.1250.20">
    <property type="entry name" value="MFS general substrate transporter like domains"/>
    <property type="match status" value="1"/>
</dbReference>
<dbReference type="GO" id="GO:0012505">
    <property type="term" value="C:endomembrane system"/>
    <property type="evidence" value="ECO:0007669"/>
    <property type="project" value="UniProtKB-SubCell"/>
</dbReference>
<feature type="transmembrane region" description="Helical" evidence="7">
    <location>
        <begin position="432"/>
        <end position="455"/>
    </location>
</feature>